<comment type="caution">
    <text evidence="2">The sequence shown here is derived from an EMBL/GenBank/DDBJ whole genome shotgun (WGS) entry which is preliminary data.</text>
</comment>
<dbReference type="Pfam" id="PF19054">
    <property type="entry name" value="DUF5753"/>
    <property type="match status" value="1"/>
</dbReference>
<gene>
    <name evidence="2" type="ORF">F4560_003862</name>
</gene>
<dbReference type="SMART" id="SM00530">
    <property type="entry name" value="HTH_XRE"/>
    <property type="match status" value="1"/>
</dbReference>
<dbReference type="Proteomes" id="UP000552097">
    <property type="component" value="Unassembled WGS sequence"/>
</dbReference>
<evidence type="ECO:0000259" key="1">
    <source>
        <dbReference type="PROSITE" id="PS50943"/>
    </source>
</evidence>
<dbReference type="InterPro" id="IPR010982">
    <property type="entry name" value="Lambda_DNA-bd_dom_sf"/>
</dbReference>
<evidence type="ECO:0000313" key="3">
    <source>
        <dbReference type="Proteomes" id="UP000552097"/>
    </source>
</evidence>
<dbReference type="RefSeq" id="WP_184921781.1">
    <property type="nucleotide sequence ID" value="NZ_JACHMO010000001.1"/>
</dbReference>
<dbReference type="EMBL" id="JACHMO010000001">
    <property type="protein sequence ID" value="MBB5804094.1"/>
    <property type="molecule type" value="Genomic_DNA"/>
</dbReference>
<proteinExistence type="predicted"/>
<name>A0A7W9HKQ8_9PSEU</name>
<dbReference type="InterPro" id="IPR043917">
    <property type="entry name" value="DUF5753"/>
</dbReference>
<feature type="domain" description="HTH cro/C1-type" evidence="1">
    <location>
        <begin position="20"/>
        <end position="74"/>
    </location>
</feature>
<dbReference type="CDD" id="cd00093">
    <property type="entry name" value="HTH_XRE"/>
    <property type="match status" value="1"/>
</dbReference>
<reference evidence="2 3" key="1">
    <citation type="submission" date="2020-08" db="EMBL/GenBank/DDBJ databases">
        <title>Sequencing the genomes of 1000 actinobacteria strains.</title>
        <authorList>
            <person name="Klenk H.-P."/>
        </authorList>
    </citation>
    <scope>NUCLEOTIDE SEQUENCE [LARGE SCALE GENOMIC DNA]</scope>
    <source>
        <strain evidence="2 3">DSM 45486</strain>
    </source>
</reference>
<evidence type="ECO:0000313" key="2">
    <source>
        <dbReference type="EMBL" id="MBB5804094.1"/>
    </source>
</evidence>
<organism evidence="2 3">
    <name type="scientific">Saccharothrix ecbatanensis</name>
    <dbReference type="NCBI Taxonomy" id="1105145"/>
    <lineage>
        <taxon>Bacteria</taxon>
        <taxon>Bacillati</taxon>
        <taxon>Actinomycetota</taxon>
        <taxon>Actinomycetes</taxon>
        <taxon>Pseudonocardiales</taxon>
        <taxon>Pseudonocardiaceae</taxon>
        <taxon>Saccharothrix</taxon>
    </lineage>
</organism>
<sequence length="290" mass="32194">MPDELKPVPPIRRRQLAYRLAELRDEARMTQDDAVRATGLSRSTISKIENAEQSILEKNVRLLAGAYGVTSPELDMLLRMARESNNRGLLVAHADVAPDFARDYIRLESYATEVWTLETAFVAGLLQVPEYVRAVSLVSKPNASEADLRQVVEVRAERQRRLTGSNPPRLRVVLDEGVFDRMVGGPDVAAVQTEHLIKMSSLPHISIQLMPKSAGPYRGMDYAFSVLRFDSTPGMDVAYAEGWMSATYYEKQREVEEHVSLFAQISTAALSPEETRSALDTLAGALGSDN</sequence>
<dbReference type="Pfam" id="PF13560">
    <property type="entry name" value="HTH_31"/>
    <property type="match status" value="1"/>
</dbReference>
<dbReference type="AlphaFoldDB" id="A0A7W9HKQ8"/>
<dbReference type="PROSITE" id="PS50943">
    <property type="entry name" value="HTH_CROC1"/>
    <property type="match status" value="1"/>
</dbReference>
<dbReference type="InterPro" id="IPR001387">
    <property type="entry name" value="Cro/C1-type_HTH"/>
</dbReference>
<accession>A0A7W9HKQ8</accession>
<dbReference type="GO" id="GO:0003677">
    <property type="term" value="F:DNA binding"/>
    <property type="evidence" value="ECO:0007669"/>
    <property type="project" value="InterPro"/>
</dbReference>
<protein>
    <submittedName>
        <fullName evidence="2">Transcriptional regulator with XRE-family HTH domain</fullName>
    </submittedName>
</protein>
<dbReference type="SUPFAM" id="SSF47413">
    <property type="entry name" value="lambda repressor-like DNA-binding domains"/>
    <property type="match status" value="1"/>
</dbReference>
<keyword evidence="3" id="KW-1185">Reference proteome</keyword>
<dbReference type="Gene3D" id="1.10.260.40">
    <property type="entry name" value="lambda repressor-like DNA-binding domains"/>
    <property type="match status" value="1"/>
</dbReference>